<accession>A0A9D5DED6</accession>
<protein>
    <submittedName>
        <fullName evidence="2">Uncharacterized protein</fullName>
    </submittedName>
</protein>
<dbReference type="AlphaFoldDB" id="A0A9D5DED6"/>
<keyword evidence="1" id="KW-0175">Coiled coil</keyword>
<gene>
    <name evidence="2" type="ORF">J5N97_007854</name>
</gene>
<evidence type="ECO:0000256" key="1">
    <source>
        <dbReference type="SAM" id="Coils"/>
    </source>
</evidence>
<reference evidence="2" key="2">
    <citation type="journal article" date="2022" name="Hortic Res">
        <title>The genome of Dioscorea zingiberensis sheds light on the biosynthesis, origin and evolution of the medicinally important diosgenin saponins.</title>
        <authorList>
            <person name="Li Y."/>
            <person name="Tan C."/>
            <person name="Li Z."/>
            <person name="Guo J."/>
            <person name="Li S."/>
            <person name="Chen X."/>
            <person name="Wang C."/>
            <person name="Dai X."/>
            <person name="Yang H."/>
            <person name="Song W."/>
            <person name="Hou L."/>
            <person name="Xu J."/>
            <person name="Tong Z."/>
            <person name="Xu A."/>
            <person name="Yuan X."/>
            <person name="Wang W."/>
            <person name="Yang Q."/>
            <person name="Chen L."/>
            <person name="Sun Z."/>
            <person name="Wang K."/>
            <person name="Pan B."/>
            <person name="Chen J."/>
            <person name="Bao Y."/>
            <person name="Liu F."/>
            <person name="Qi X."/>
            <person name="Gang D.R."/>
            <person name="Wen J."/>
            <person name="Li J."/>
        </authorList>
    </citation>
    <scope>NUCLEOTIDE SEQUENCE</scope>
    <source>
        <strain evidence="2">Dzin_1.0</strain>
    </source>
</reference>
<evidence type="ECO:0000313" key="2">
    <source>
        <dbReference type="EMBL" id="KAJ0989498.1"/>
    </source>
</evidence>
<proteinExistence type="predicted"/>
<keyword evidence="3" id="KW-1185">Reference proteome</keyword>
<sequence length="257" mass="28417">MASALVLSYPIKRNHSSAFDVADDSLRHYKRPCHAATGFSPSPTTSQFCGLAVDTQAINSSNFSLKPNYVPRGSKSLEQELILSNGSKCLIGDEANVCRTAKGAVNGNSGDIVTPENPSAAPVTLPTDGSQWVDLFLKEMMTAADLADARARTSRVLDVLENSIMARVSSEAIQNIQKENMVLKEQNNILKRAVGIQHERQKEYDTMNEELQHLKQLVTKYQEQLRTLEVNNYALAMHLKQSQQSSSMPGHFHPDIF</sequence>
<dbReference type="PANTHER" id="PTHR31245:SF1">
    <property type="entry name" value="UBIQUITIN SYSTEM COMPONENT CUE PROTEIN"/>
    <property type="match status" value="1"/>
</dbReference>
<dbReference type="OrthoDB" id="440455at2759"/>
<name>A0A9D5DED6_9LILI</name>
<evidence type="ECO:0000313" key="3">
    <source>
        <dbReference type="Proteomes" id="UP001085076"/>
    </source>
</evidence>
<feature type="coiled-coil region" evidence="1">
    <location>
        <begin position="173"/>
        <end position="231"/>
    </location>
</feature>
<dbReference type="PANTHER" id="PTHR31245">
    <property type="entry name" value="UBIQUITIN SYSTEM COMPONENT CUE PROTEIN"/>
    <property type="match status" value="1"/>
</dbReference>
<organism evidence="2 3">
    <name type="scientific">Dioscorea zingiberensis</name>
    <dbReference type="NCBI Taxonomy" id="325984"/>
    <lineage>
        <taxon>Eukaryota</taxon>
        <taxon>Viridiplantae</taxon>
        <taxon>Streptophyta</taxon>
        <taxon>Embryophyta</taxon>
        <taxon>Tracheophyta</taxon>
        <taxon>Spermatophyta</taxon>
        <taxon>Magnoliopsida</taxon>
        <taxon>Liliopsida</taxon>
        <taxon>Dioscoreales</taxon>
        <taxon>Dioscoreaceae</taxon>
        <taxon>Dioscorea</taxon>
    </lineage>
</organism>
<reference evidence="2" key="1">
    <citation type="submission" date="2021-03" db="EMBL/GenBank/DDBJ databases">
        <authorList>
            <person name="Li Z."/>
            <person name="Yang C."/>
        </authorList>
    </citation>
    <scope>NUCLEOTIDE SEQUENCE</scope>
    <source>
        <strain evidence="2">Dzin_1.0</strain>
        <tissue evidence="2">Leaf</tissue>
    </source>
</reference>
<comment type="caution">
    <text evidence="2">The sequence shown here is derived from an EMBL/GenBank/DDBJ whole genome shotgun (WGS) entry which is preliminary data.</text>
</comment>
<dbReference type="EMBL" id="JAGGNH010000001">
    <property type="protein sequence ID" value="KAJ0989498.1"/>
    <property type="molecule type" value="Genomic_DNA"/>
</dbReference>
<dbReference type="Proteomes" id="UP001085076">
    <property type="component" value="Miscellaneous, Linkage group lg01"/>
</dbReference>